<dbReference type="NCBIfam" id="TIGR00594">
    <property type="entry name" value="polc"/>
    <property type="match status" value="1"/>
</dbReference>
<dbReference type="InterPro" id="IPR029460">
    <property type="entry name" value="DNAPol_HHH"/>
</dbReference>
<dbReference type="Proteomes" id="UP000265768">
    <property type="component" value="Unassembled WGS sequence"/>
</dbReference>
<dbReference type="InterPro" id="IPR041931">
    <property type="entry name" value="DNA_pol3_alpha_thumb_dom"/>
</dbReference>
<dbReference type="CDD" id="cd12113">
    <property type="entry name" value="PHP_PolIIIA_DnaE3"/>
    <property type="match status" value="1"/>
</dbReference>
<evidence type="ECO:0000313" key="12">
    <source>
        <dbReference type="Proteomes" id="UP000265768"/>
    </source>
</evidence>
<keyword evidence="5 11" id="KW-0808">Transferase</keyword>
<evidence type="ECO:0000256" key="6">
    <source>
        <dbReference type="ARBA" id="ARBA00022695"/>
    </source>
</evidence>
<dbReference type="Pfam" id="PF02811">
    <property type="entry name" value="PHP"/>
    <property type="match status" value="1"/>
</dbReference>
<name>A0A3A4ANH2_9ACTN</name>
<accession>A0A3A4ANH2</accession>
<dbReference type="GO" id="GO:0008408">
    <property type="term" value="F:3'-5' exonuclease activity"/>
    <property type="evidence" value="ECO:0007669"/>
    <property type="project" value="InterPro"/>
</dbReference>
<comment type="caution">
    <text evidence="11">The sequence shown here is derived from an EMBL/GenBank/DDBJ whole genome shotgun (WGS) entry which is preliminary data.</text>
</comment>
<evidence type="ECO:0000256" key="9">
    <source>
        <dbReference type="ARBA" id="ARBA00049244"/>
    </source>
</evidence>
<keyword evidence="8" id="KW-0239">DNA-directed DNA polymerase</keyword>
<gene>
    <name evidence="11" type="ORF">D5H75_19305</name>
</gene>
<sequence length="1174" mass="129833">MAESFVHLHVHTEYSMLDGAARLKQLFAEVERQKMPAIAMTDHGNMHGAYDFWKKASDAGVTPIIGIEAYVAPESRMHKARVHWGEPSQKRDDVSGGGLYTHKTIWARNNEGLHNLFRLTSRAYTEGYAVKYPRMDLDLIAEHAGGLMATTGCPSGEVQTRLRLGQFDKALAAAAKAQEIFGKEHYFLELMDHGLDIERRVRDGLIEISRKLGIPPIVTNDSHYTHESEAAAHDALLCIQTGKQLSDPDRFRFDGSGYYLKSADEMRGVDSSDIWAEGCRNTLLVAEKVDTGGMFEFKNLMPRFPVPEGETEESWFRKEVWAGMDRRFPDGYDEEHRRQAEYEMDVILQMGFPSYFLVVADFIMWAKNNGIRVGPGRGSAAGSLVAYAMGITDLDPLPHGLIFERFLNPERVSMPDIDIDFDERRRGDVIRYVTEKWGSDKVAMIATFGTIKAKAAIKDASRVLGFPYALGDRVSKAFPPAVMGKDIPLSGIFDKDHPRYAEAGELRRLYEEDVDVKQVMDLGRGLEGLIRQTGVHAAGVIMSAETLTDHIPIMQREADGAIITQFDYPTCETLGLLKMDFLGLRNLTIMDDALKAIARNKGVELDLLKLPLDDKPTYELLARGDTLGVFQLDGGPMRGLLRLMKPDNFEDISAVLALYRPGPMGANSHTNYALRKNGQQEIVPIHPELEEPLKEILDTTYGLIVYQEQVMAIAQKVAGYSLGGADLLRRAMGKKKKAELDKQFATFESGMKENGFSDGAIKALWDILLPFSDYAFNKAHTAGYGLVSYWTAYLKANYPAEYMAALLTSVKDDKDKSALYLNECRRMGIKVLPPDVNESEFNFAPRGDDEIRFGLSAVRNVGGNVVDGIIAARTEKGRFADFKDFLRKVPPIVCNKRVIESLIKAGAFDSLGHVRKGLIMVHEQAVDAIIDIKRNEAIGQDSLFGAVEGSEDATFDVQIPPGEWDKTTLLAFEREMLGLYVSDHPLFGVEHILAKAADCSIASLQDEGRADGQIVTVGGILSGLQRKVTKKGDTWVMVTLEDLEGAIDLMIFPSAYQLCATVLAEDAIVLVKARLDKREDTPKLIAMEMTAPDLSQEAGGPLVVSLATARCTPPVVGRLKEVLTTHPGTTEVHLQLHNGAKTTVVRLDDRLRVTPSPALMGDLKQLLGPACLGA</sequence>
<dbReference type="EC" id="2.7.7.7" evidence="3"/>
<comment type="similarity">
    <text evidence="2">Belongs to the DNA polymerase type-C family. DnaE subfamily.</text>
</comment>
<keyword evidence="7" id="KW-0235">DNA replication</keyword>
<dbReference type="CDD" id="cd04485">
    <property type="entry name" value="DnaE_OBF"/>
    <property type="match status" value="1"/>
</dbReference>
<dbReference type="InterPro" id="IPR040982">
    <property type="entry name" value="DNA_pol3_finger"/>
</dbReference>
<dbReference type="Pfam" id="PF01336">
    <property type="entry name" value="tRNA_anti-codon"/>
    <property type="match status" value="1"/>
</dbReference>
<dbReference type="InterPro" id="IPR003141">
    <property type="entry name" value="Pol/His_phosphatase_N"/>
</dbReference>
<proteinExistence type="inferred from homology"/>
<evidence type="ECO:0000256" key="4">
    <source>
        <dbReference type="ARBA" id="ARBA00019114"/>
    </source>
</evidence>
<reference evidence="11 12" key="1">
    <citation type="submission" date="2018-09" db="EMBL/GenBank/DDBJ databases">
        <title>YIM 75507 draft genome.</title>
        <authorList>
            <person name="Tang S."/>
            <person name="Feng Y."/>
        </authorList>
    </citation>
    <scope>NUCLEOTIDE SEQUENCE [LARGE SCALE GENOMIC DNA]</scope>
    <source>
        <strain evidence="11 12">YIM 75507</strain>
    </source>
</reference>
<evidence type="ECO:0000313" key="11">
    <source>
        <dbReference type="EMBL" id="RJL31216.1"/>
    </source>
</evidence>
<dbReference type="OrthoDB" id="9803237at2"/>
<feature type="domain" description="Polymerase/histidinol phosphatase N-terminal" evidence="10">
    <location>
        <begin position="6"/>
        <end position="73"/>
    </location>
</feature>
<comment type="catalytic activity">
    <reaction evidence="9">
        <text>DNA(n) + a 2'-deoxyribonucleoside 5'-triphosphate = DNA(n+1) + diphosphate</text>
        <dbReference type="Rhea" id="RHEA:22508"/>
        <dbReference type="Rhea" id="RHEA-COMP:17339"/>
        <dbReference type="Rhea" id="RHEA-COMP:17340"/>
        <dbReference type="ChEBI" id="CHEBI:33019"/>
        <dbReference type="ChEBI" id="CHEBI:61560"/>
        <dbReference type="ChEBI" id="CHEBI:173112"/>
        <dbReference type="EC" id="2.7.7.7"/>
    </reaction>
</comment>
<dbReference type="GO" id="GO:0006260">
    <property type="term" value="P:DNA replication"/>
    <property type="evidence" value="ECO:0007669"/>
    <property type="project" value="UniProtKB-KW"/>
</dbReference>
<comment type="subcellular location">
    <subcellularLocation>
        <location evidence="1">Cytoplasm</location>
    </subcellularLocation>
</comment>
<evidence type="ECO:0000256" key="8">
    <source>
        <dbReference type="ARBA" id="ARBA00022932"/>
    </source>
</evidence>
<dbReference type="SUPFAM" id="SSF89550">
    <property type="entry name" value="PHP domain-like"/>
    <property type="match status" value="1"/>
</dbReference>
<dbReference type="RefSeq" id="WP_119927901.1">
    <property type="nucleotide sequence ID" value="NZ_QZEY01000007.1"/>
</dbReference>
<dbReference type="InterPro" id="IPR004013">
    <property type="entry name" value="PHP_dom"/>
</dbReference>
<dbReference type="InterPro" id="IPR004365">
    <property type="entry name" value="NA-bd_OB_tRNA"/>
</dbReference>
<evidence type="ECO:0000256" key="1">
    <source>
        <dbReference type="ARBA" id="ARBA00004496"/>
    </source>
</evidence>
<dbReference type="EMBL" id="QZEY01000007">
    <property type="protein sequence ID" value="RJL31216.1"/>
    <property type="molecule type" value="Genomic_DNA"/>
</dbReference>
<evidence type="ECO:0000256" key="7">
    <source>
        <dbReference type="ARBA" id="ARBA00022705"/>
    </source>
</evidence>
<dbReference type="AlphaFoldDB" id="A0A3A4ANH2"/>
<dbReference type="Gene3D" id="3.20.20.140">
    <property type="entry name" value="Metal-dependent hydrolases"/>
    <property type="match status" value="1"/>
</dbReference>
<dbReference type="InterPro" id="IPR016195">
    <property type="entry name" value="Pol/histidinol_Pase-like"/>
</dbReference>
<dbReference type="SMART" id="SM00481">
    <property type="entry name" value="POLIIIAc"/>
    <property type="match status" value="1"/>
</dbReference>
<dbReference type="Pfam" id="PF07733">
    <property type="entry name" value="DNA_pol3_alpha"/>
    <property type="match status" value="1"/>
</dbReference>
<evidence type="ECO:0000256" key="2">
    <source>
        <dbReference type="ARBA" id="ARBA00009496"/>
    </source>
</evidence>
<keyword evidence="6 11" id="KW-0548">Nucleotidyltransferase</keyword>
<dbReference type="Pfam" id="PF14579">
    <property type="entry name" value="HHH_6"/>
    <property type="match status" value="1"/>
</dbReference>
<dbReference type="NCBIfam" id="NF004226">
    <property type="entry name" value="PRK05673.1"/>
    <property type="match status" value="1"/>
</dbReference>
<dbReference type="PANTHER" id="PTHR32294">
    <property type="entry name" value="DNA POLYMERASE III SUBUNIT ALPHA"/>
    <property type="match status" value="1"/>
</dbReference>
<evidence type="ECO:0000259" key="10">
    <source>
        <dbReference type="SMART" id="SM00481"/>
    </source>
</evidence>
<dbReference type="Pfam" id="PF17657">
    <property type="entry name" value="DNA_pol3_finger"/>
    <property type="match status" value="1"/>
</dbReference>
<dbReference type="GO" id="GO:0003887">
    <property type="term" value="F:DNA-directed DNA polymerase activity"/>
    <property type="evidence" value="ECO:0007669"/>
    <property type="project" value="UniProtKB-KW"/>
</dbReference>
<dbReference type="Gene3D" id="1.10.10.1600">
    <property type="entry name" value="Bacterial DNA polymerase III alpha subunit, thumb domain"/>
    <property type="match status" value="1"/>
</dbReference>
<dbReference type="GO" id="GO:0005737">
    <property type="term" value="C:cytoplasm"/>
    <property type="evidence" value="ECO:0007669"/>
    <property type="project" value="UniProtKB-SubCell"/>
</dbReference>
<dbReference type="InterPro" id="IPR011708">
    <property type="entry name" value="DNA_pol3_alpha_NTPase_dom"/>
</dbReference>
<evidence type="ECO:0000256" key="3">
    <source>
        <dbReference type="ARBA" id="ARBA00012417"/>
    </source>
</evidence>
<dbReference type="Gene3D" id="1.10.150.870">
    <property type="match status" value="1"/>
</dbReference>
<dbReference type="InterPro" id="IPR004805">
    <property type="entry name" value="DnaE2/DnaE/PolC"/>
</dbReference>
<protein>
    <recommendedName>
        <fullName evidence="4">DNA polymerase III subunit alpha</fullName>
        <ecNumber evidence="3">2.7.7.7</ecNumber>
    </recommendedName>
</protein>
<evidence type="ECO:0000256" key="5">
    <source>
        <dbReference type="ARBA" id="ARBA00022679"/>
    </source>
</evidence>
<dbReference type="PANTHER" id="PTHR32294:SF0">
    <property type="entry name" value="DNA POLYMERASE III SUBUNIT ALPHA"/>
    <property type="match status" value="1"/>
</dbReference>
<dbReference type="GO" id="GO:0003676">
    <property type="term" value="F:nucleic acid binding"/>
    <property type="evidence" value="ECO:0007669"/>
    <property type="project" value="InterPro"/>
</dbReference>
<organism evidence="11 12">
    <name type="scientific">Bailinhaonella thermotolerans</name>
    <dbReference type="NCBI Taxonomy" id="1070861"/>
    <lineage>
        <taxon>Bacteria</taxon>
        <taxon>Bacillati</taxon>
        <taxon>Actinomycetota</taxon>
        <taxon>Actinomycetes</taxon>
        <taxon>Streptosporangiales</taxon>
        <taxon>Streptosporangiaceae</taxon>
        <taxon>Bailinhaonella</taxon>
    </lineage>
</organism>
<keyword evidence="12" id="KW-1185">Reference proteome</keyword>